<gene>
    <name evidence="1" type="ORF">BN134_2495</name>
</gene>
<evidence type="ECO:0000313" key="2">
    <source>
        <dbReference type="Proteomes" id="UP000009342"/>
    </source>
</evidence>
<reference evidence="2" key="1">
    <citation type="journal article" date="2012" name="PLoS ONE">
        <title>Comparative analysis of genome sequences covering the seven cronobacter species.</title>
        <authorList>
            <person name="Joseph S."/>
            <person name="Desai P."/>
            <person name="Ji Y."/>
            <person name="Cummings C.A."/>
            <person name="Shih R."/>
            <person name="Degoricija L."/>
            <person name="Rico A."/>
            <person name="Brzoska P."/>
            <person name="Hamby S.E."/>
            <person name="Masood N."/>
            <person name="Hariri S."/>
            <person name="Sonbol H."/>
            <person name="Chuzhanova N."/>
            <person name="McClelland M."/>
            <person name="Furtado M.R."/>
            <person name="Forsythe S.J."/>
        </authorList>
    </citation>
    <scope>NUCLEOTIDE SEQUENCE [LARGE SCALE GENOMIC DNA]</scope>
    <source>
        <strain evidence="2">1210</strain>
    </source>
</reference>
<comment type="caution">
    <text evidence="1">The sequence shown here is derived from an EMBL/GenBank/DDBJ whole genome shotgun (WGS) entry which is preliminary data.</text>
</comment>
<proteinExistence type="predicted"/>
<accession>A0ABM9Q8C5</accession>
<evidence type="ECO:0000313" key="1">
    <source>
        <dbReference type="EMBL" id="CCJ81737.1"/>
    </source>
</evidence>
<protein>
    <submittedName>
        <fullName evidence="1">Uncharacterized protein</fullName>
    </submittedName>
</protein>
<keyword evidence="2" id="KW-1185">Reference proteome</keyword>
<name>A0ABM9Q8C5_9ENTR</name>
<sequence length="53" mass="6125">MRRIKRAWLKKAKKCVFVQKSSSANLDAPRRAAYDAQVLLVNERGETCEQRFG</sequence>
<organism evidence="1 2">
    <name type="scientific">Cronobacter dublinensis 1210</name>
    <dbReference type="NCBI Taxonomy" id="1208656"/>
    <lineage>
        <taxon>Bacteria</taxon>
        <taxon>Pseudomonadati</taxon>
        <taxon>Pseudomonadota</taxon>
        <taxon>Gammaproteobacteria</taxon>
        <taxon>Enterobacterales</taxon>
        <taxon>Enterobacteriaceae</taxon>
        <taxon>Cronobacter</taxon>
    </lineage>
</organism>
<dbReference type="Proteomes" id="UP000009342">
    <property type="component" value="Unassembled WGS sequence"/>
</dbReference>
<dbReference type="EMBL" id="CAKZ01000115">
    <property type="protein sequence ID" value="CCJ81737.1"/>
    <property type="molecule type" value="Genomic_DNA"/>
</dbReference>